<accession>R7T9Y4</accession>
<dbReference type="PANTHER" id="PTHR46806:SF5">
    <property type="entry name" value="F5_8 TYPE C DOMAIN-CONTAINING PROTEIN"/>
    <property type="match status" value="1"/>
</dbReference>
<evidence type="ECO:0000256" key="3">
    <source>
        <dbReference type="ARBA" id="ARBA00022525"/>
    </source>
</evidence>
<name>R7T9Y4_CAPTE</name>
<reference evidence="11" key="1">
    <citation type="submission" date="2012-12" db="EMBL/GenBank/DDBJ databases">
        <authorList>
            <person name="Hellsten U."/>
            <person name="Grimwood J."/>
            <person name="Chapman J.A."/>
            <person name="Shapiro H."/>
            <person name="Aerts A."/>
            <person name="Otillar R.P."/>
            <person name="Terry A.Y."/>
            <person name="Boore J.L."/>
            <person name="Simakov O."/>
            <person name="Marletaz F."/>
            <person name="Cho S.-J."/>
            <person name="Edsinger-Gonzales E."/>
            <person name="Havlak P."/>
            <person name="Kuo D.-H."/>
            <person name="Larsson T."/>
            <person name="Lv J."/>
            <person name="Arendt D."/>
            <person name="Savage R."/>
            <person name="Osoegawa K."/>
            <person name="de Jong P."/>
            <person name="Lindberg D.R."/>
            <person name="Seaver E.C."/>
            <person name="Weisblat D.A."/>
            <person name="Putnam N.H."/>
            <person name="Grigoriev I.V."/>
            <person name="Rokhsar D.S."/>
        </authorList>
    </citation>
    <scope>NUCLEOTIDE SEQUENCE</scope>
    <source>
        <strain evidence="11">I ESC-2004</strain>
    </source>
</reference>
<dbReference type="PROSITE" id="PS50022">
    <property type="entry name" value="FA58C_3"/>
    <property type="match status" value="1"/>
</dbReference>
<dbReference type="SMART" id="SM00231">
    <property type="entry name" value="FA58C"/>
    <property type="match status" value="1"/>
</dbReference>
<dbReference type="HOGENOM" id="CLU_053033_0_0_1"/>
<reference evidence="10" key="3">
    <citation type="submission" date="2015-06" db="UniProtKB">
        <authorList>
            <consortium name="EnsemblMetazoa"/>
        </authorList>
    </citation>
    <scope>IDENTIFICATION</scope>
</reference>
<dbReference type="GO" id="GO:0038023">
    <property type="term" value="F:signaling receptor activity"/>
    <property type="evidence" value="ECO:0007669"/>
    <property type="project" value="TreeGrafter"/>
</dbReference>
<dbReference type="EMBL" id="AMQN01014302">
    <property type="status" value="NOT_ANNOTATED_CDS"/>
    <property type="molecule type" value="Genomic_DNA"/>
</dbReference>
<dbReference type="OrthoDB" id="6437241at2759"/>
<evidence type="ECO:0000313" key="9">
    <source>
        <dbReference type="EMBL" id="ELT90524.1"/>
    </source>
</evidence>
<evidence type="ECO:0000256" key="5">
    <source>
        <dbReference type="ARBA" id="ARBA00023136"/>
    </source>
</evidence>
<dbReference type="Gene3D" id="2.60.120.260">
    <property type="entry name" value="Galactose-binding domain-like"/>
    <property type="match status" value="1"/>
</dbReference>
<evidence type="ECO:0000256" key="4">
    <source>
        <dbReference type="ARBA" id="ARBA00022889"/>
    </source>
</evidence>
<proteinExistence type="predicted"/>
<dbReference type="STRING" id="283909.R7T9Y4"/>
<dbReference type="Proteomes" id="UP000014760">
    <property type="component" value="Unassembled WGS sequence"/>
</dbReference>
<evidence type="ECO:0000313" key="10">
    <source>
        <dbReference type="EnsemblMetazoa" id="CapteP189222"/>
    </source>
</evidence>
<dbReference type="CDD" id="cd00057">
    <property type="entry name" value="FA58C"/>
    <property type="match status" value="1"/>
</dbReference>
<dbReference type="GO" id="GO:0005576">
    <property type="term" value="C:extracellular region"/>
    <property type="evidence" value="ECO:0007669"/>
    <property type="project" value="UniProtKB-SubCell"/>
</dbReference>
<evidence type="ECO:0000256" key="7">
    <source>
        <dbReference type="SAM" id="SignalP"/>
    </source>
</evidence>
<dbReference type="EnsemblMetazoa" id="CapteT189222">
    <property type="protein sequence ID" value="CapteP189222"/>
    <property type="gene ID" value="CapteG189222"/>
</dbReference>
<protein>
    <recommendedName>
        <fullName evidence="8">F5/8 type C domain-containing protein</fullName>
    </recommendedName>
</protein>
<feature type="domain" description="F5/8 type C" evidence="8">
    <location>
        <begin position="27"/>
        <end position="176"/>
    </location>
</feature>
<keyword evidence="7" id="KW-0732">Signal</keyword>
<gene>
    <name evidence="9" type="ORF">CAPTEDRAFT_189222</name>
</gene>
<feature type="signal peptide" evidence="7">
    <location>
        <begin position="1"/>
        <end position="27"/>
    </location>
</feature>
<feature type="chain" id="PRO_5008786787" description="F5/8 type C domain-containing protein" evidence="7">
    <location>
        <begin position="28"/>
        <end position="327"/>
    </location>
</feature>
<dbReference type="GO" id="GO:0012505">
    <property type="term" value="C:endomembrane system"/>
    <property type="evidence" value="ECO:0007669"/>
    <property type="project" value="UniProtKB-SubCell"/>
</dbReference>
<dbReference type="InterPro" id="IPR050633">
    <property type="entry name" value="Neuropilin_MCO_CoagFactor"/>
</dbReference>
<keyword evidence="6" id="KW-1015">Disulfide bond</keyword>
<evidence type="ECO:0000256" key="2">
    <source>
        <dbReference type="ARBA" id="ARBA00004613"/>
    </source>
</evidence>
<dbReference type="Pfam" id="PF00754">
    <property type="entry name" value="F5_F8_type_C"/>
    <property type="match status" value="1"/>
</dbReference>
<dbReference type="EMBL" id="KB310879">
    <property type="protein sequence ID" value="ELT90524.1"/>
    <property type="molecule type" value="Genomic_DNA"/>
</dbReference>
<reference evidence="9 11" key="2">
    <citation type="journal article" date="2013" name="Nature">
        <title>Insights into bilaterian evolution from three spiralian genomes.</title>
        <authorList>
            <person name="Simakov O."/>
            <person name="Marletaz F."/>
            <person name="Cho S.J."/>
            <person name="Edsinger-Gonzales E."/>
            <person name="Havlak P."/>
            <person name="Hellsten U."/>
            <person name="Kuo D.H."/>
            <person name="Larsson T."/>
            <person name="Lv J."/>
            <person name="Arendt D."/>
            <person name="Savage R."/>
            <person name="Osoegawa K."/>
            <person name="de Jong P."/>
            <person name="Grimwood J."/>
            <person name="Chapman J.A."/>
            <person name="Shapiro H."/>
            <person name="Aerts A."/>
            <person name="Otillar R.P."/>
            <person name="Terry A.Y."/>
            <person name="Boore J.L."/>
            <person name="Grigoriev I.V."/>
            <person name="Lindberg D.R."/>
            <person name="Seaver E.C."/>
            <person name="Weisblat D.A."/>
            <person name="Putnam N.H."/>
            <person name="Rokhsar D.S."/>
        </authorList>
    </citation>
    <scope>NUCLEOTIDE SEQUENCE</scope>
    <source>
        <strain evidence="9 11">I ESC-2004</strain>
    </source>
</reference>
<dbReference type="InterPro" id="IPR008979">
    <property type="entry name" value="Galactose-bd-like_sf"/>
</dbReference>
<sequence length="327" mass="36673">MGRTNATMKRILLFYLSLTHEIIGIDASCQCIGYEPLIINVRSSQLSASSVRNDNYFPEQSKRTGNGWCSDTPDNPLQSYIEVDLMEIKNIGGIITWGKPRQDQFVTSFSIKYRADEVNTWTDYADADGNTTLPGNYNQDIPVLNNFQENILAQYVRLVPSNFTKSPTVRWELLGCAEYIHPCSPQDIDPESSVQGITSENCIRARNNLIRLHYTGLTTHLNVIKFALSGHSLICKNYFTTFGIEMKSVACKVEYKMCEVTEVDGKCQALCNLEQSQVGQPFNILLMIIGDDSTDLCMVEADLSPLGPRGRSVIHDWDAFIQKIGSV</sequence>
<dbReference type="PANTHER" id="PTHR46806">
    <property type="entry name" value="F5/8 TYPE C DOMAIN-CONTAINING PROTEIN"/>
    <property type="match status" value="1"/>
</dbReference>
<dbReference type="AlphaFoldDB" id="R7T9Y4"/>
<dbReference type="GO" id="GO:0007155">
    <property type="term" value="P:cell adhesion"/>
    <property type="evidence" value="ECO:0007669"/>
    <property type="project" value="UniProtKB-KW"/>
</dbReference>
<evidence type="ECO:0000259" key="8">
    <source>
        <dbReference type="PROSITE" id="PS50022"/>
    </source>
</evidence>
<dbReference type="GO" id="GO:0005886">
    <property type="term" value="C:plasma membrane"/>
    <property type="evidence" value="ECO:0007669"/>
    <property type="project" value="TreeGrafter"/>
</dbReference>
<evidence type="ECO:0000313" key="11">
    <source>
        <dbReference type="Proteomes" id="UP000014760"/>
    </source>
</evidence>
<keyword evidence="4" id="KW-0130">Cell adhesion</keyword>
<keyword evidence="3" id="KW-0964">Secreted</keyword>
<dbReference type="InterPro" id="IPR000421">
    <property type="entry name" value="FA58C"/>
</dbReference>
<keyword evidence="5" id="KW-0472">Membrane</keyword>
<organism evidence="9">
    <name type="scientific">Capitella teleta</name>
    <name type="common">Polychaete worm</name>
    <dbReference type="NCBI Taxonomy" id="283909"/>
    <lineage>
        <taxon>Eukaryota</taxon>
        <taxon>Metazoa</taxon>
        <taxon>Spiralia</taxon>
        <taxon>Lophotrochozoa</taxon>
        <taxon>Annelida</taxon>
        <taxon>Polychaeta</taxon>
        <taxon>Sedentaria</taxon>
        <taxon>Scolecida</taxon>
        <taxon>Capitellidae</taxon>
        <taxon>Capitella</taxon>
    </lineage>
</organism>
<evidence type="ECO:0000256" key="1">
    <source>
        <dbReference type="ARBA" id="ARBA00004184"/>
    </source>
</evidence>
<dbReference type="SUPFAM" id="SSF49785">
    <property type="entry name" value="Galactose-binding domain-like"/>
    <property type="match status" value="1"/>
</dbReference>
<comment type="subcellular location">
    <subcellularLocation>
        <location evidence="1">Endomembrane system</location>
        <topology evidence="1">Peripheral membrane protein</topology>
    </subcellularLocation>
    <subcellularLocation>
        <location evidence="2">Secreted</location>
    </subcellularLocation>
</comment>
<keyword evidence="11" id="KW-1185">Reference proteome</keyword>
<evidence type="ECO:0000256" key="6">
    <source>
        <dbReference type="ARBA" id="ARBA00023157"/>
    </source>
</evidence>